<dbReference type="PROSITE" id="PS50865">
    <property type="entry name" value="ZF_MYND_2"/>
    <property type="match status" value="1"/>
</dbReference>
<reference evidence="7" key="1">
    <citation type="submission" date="2019-06" db="EMBL/GenBank/DDBJ databases">
        <title>Draft genome sequence of the griseofulvin-producing fungus Xylaria cubensis strain G536.</title>
        <authorList>
            <person name="Mead M.E."/>
            <person name="Raja H.A."/>
            <person name="Steenwyk J.L."/>
            <person name="Knowles S.L."/>
            <person name="Oberlies N.H."/>
            <person name="Rokas A."/>
        </authorList>
    </citation>
    <scope>NUCLEOTIDE SEQUENCE [LARGE SCALE GENOMIC DNA]</scope>
    <source>
        <strain evidence="7">G536</strain>
    </source>
</reference>
<dbReference type="EMBL" id="VFLP01000085">
    <property type="protein sequence ID" value="TRX88547.1"/>
    <property type="molecule type" value="Genomic_DNA"/>
</dbReference>
<accession>A0A553HKS7</accession>
<comment type="caution">
    <text evidence="6">The sequence shown here is derived from an EMBL/GenBank/DDBJ whole genome shotgun (WGS) entry which is preliminary data.</text>
</comment>
<proteinExistence type="predicted"/>
<protein>
    <recommendedName>
        <fullName evidence="5">MYND-type domain-containing protein</fullName>
    </recommendedName>
</protein>
<organism evidence="6 7">
    <name type="scientific">Xylaria flabelliformis</name>
    <dbReference type="NCBI Taxonomy" id="2512241"/>
    <lineage>
        <taxon>Eukaryota</taxon>
        <taxon>Fungi</taxon>
        <taxon>Dikarya</taxon>
        <taxon>Ascomycota</taxon>
        <taxon>Pezizomycotina</taxon>
        <taxon>Sordariomycetes</taxon>
        <taxon>Xylariomycetidae</taxon>
        <taxon>Xylariales</taxon>
        <taxon>Xylariaceae</taxon>
        <taxon>Xylaria</taxon>
    </lineage>
</organism>
<dbReference type="AlphaFoldDB" id="A0A553HKS7"/>
<sequence>MASPTNPSTYKGPVGPLRHRCSLCPATGSQLLRCAGCRASRYCSREHQVAHRPQHKFACNKIKKARAKLAQEDHDVRNATPDFMTPANAFETEVGRFWSIINTRDYMRARIALVRQLVLLGTLDGVQEGFDHMQDMLKLCRGDNMGVRHLVPAIMLRLDLDQECYDFMKWWVTCDPDGHYDWGDMSLPHLNIHGADVLEDPKVFLGKYSELNFLVALVLLKLKLLVDIRNLKITRKILTGRIPFELRDQIERHVIRSPLSAKLQKQTPESLVESELKLLNHARQLGCAIMEANSNFMFHLFEPDEALSDEPSSYSRGSWEEMALAMQNSYATWWETEGVLDLLNDARACAARDSESEIDDWMEDESRRHGRTAAEVLADLGVNRVWGYLNFAAENASYLGPWSERPSERHTEEILEAWARTLAEEAELENLSDDEAWSDDEDEMALFATPQLFPLTL</sequence>
<dbReference type="InterPro" id="IPR002893">
    <property type="entry name" value="Znf_MYND"/>
</dbReference>
<dbReference type="Gene3D" id="6.10.140.2220">
    <property type="match status" value="1"/>
</dbReference>
<keyword evidence="2 4" id="KW-0863">Zinc-finger</keyword>
<evidence type="ECO:0000313" key="7">
    <source>
        <dbReference type="Proteomes" id="UP000319160"/>
    </source>
</evidence>
<keyword evidence="3" id="KW-0862">Zinc</keyword>
<evidence type="ECO:0000313" key="6">
    <source>
        <dbReference type="EMBL" id="TRX88547.1"/>
    </source>
</evidence>
<gene>
    <name evidence="6" type="ORF">FHL15_010586</name>
</gene>
<dbReference type="OrthoDB" id="5952526at2759"/>
<dbReference type="GO" id="GO:0008270">
    <property type="term" value="F:zinc ion binding"/>
    <property type="evidence" value="ECO:0007669"/>
    <property type="project" value="UniProtKB-KW"/>
</dbReference>
<keyword evidence="1" id="KW-0479">Metal-binding</keyword>
<keyword evidence="7" id="KW-1185">Reference proteome</keyword>
<dbReference type="Proteomes" id="UP000319160">
    <property type="component" value="Unassembled WGS sequence"/>
</dbReference>
<evidence type="ECO:0000256" key="3">
    <source>
        <dbReference type="ARBA" id="ARBA00022833"/>
    </source>
</evidence>
<evidence type="ECO:0000256" key="4">
    <source>
        <dbReference type="PROSITE-ProRule" id="PRU00134"/>
    </source>
</evidence>
<dbReference type="STRING" id="2512241.A0A553HKS7"/>
<feature type="domain" description="MYND-type" evidence="5">
    <location>
        <begin position="21"/>
        <end position="59"/>
    </location>
</feature>
<evidence type="ECO:0000256" key="2">
    <source>
        <dbReference type="ARBA" id="ARBA00022771"/>
    </source>
</evidence>
<name>A0A553HKS7_9PEZI</name>
<evidence type="ECO:0000259" key="5">
    <source>
        <dbReference type="PROSITE" id="PS50865"/>
    </source>
</evidence>
<evidence type="ECO:0000256" key="1">
    <source>
        <dbReference type="ARBA" id="ARBA00022723"/>
    </source>
</evidence>
<dbReference type="SUPFAM" id="SSF144232">
    <property type="entry name" value="HIT/MYND zinc finger-like"/>
    <property type="match status" value="1"/>
</dbReference>
<dbReference type="Pfam" id="PF01753">
    <property type="entry name" value="zf-MYND"/>
    <property type="match status" value="1"/>
</dbReference>